<comment type="caution">
    <text evidence="1">The sequence shown here is derived from an EMBL/GenBank/DDBJ whole genome shotgun (WGS) entry which is preliminary data.</text>
</comment>
<evidence type="ECO:0000313" key="2">
    <source>
        <dbReference type="Proteomes" id="UP001152320"/>
    </source>
</evidence>
<sequence length="322" mass="37639">MGDDRNTKPLRVFLWIVPRVNSTAMTKCLSFMDDTVVWMEPYMTCRLNETMYNPDFKKGDPAAEKMRENFARLNKMEEVITFMTEMDRKAKEHDNIFEQEVFLFPWVKTQLEADEPGKKYIFIKDQACAINEHLESLPENVPTRHCFLIRHPGEVYPSLKNMAAHSSNPLGKPVPWDECHAANELPYLPVEDLFKIQYELWKYVKEHLDPDTIILDGHDLASNPDVMLPKFLEKLGVPYKESYLQWPGDEELVFSSWKGSVQTVIMAAQMIATSRAVQSTQFDPPRNKRGFSKPEWKITDELKQFVEKSLPYYEEMFANRLI</sequence>
<gene>
    <name evidence="1" type="ORF">HOLleu_15680</name>
</gene>
<proteinExistence type="predicted"/>
<dbReference type="AlphaFoldDB" id="A0A9Q1C326"/>
<dbReference type="InterPro" id="IPR027417">
    <property type="entry name" value="P-loop_NTPase"/>
</dbReference>
<evidence type="ECO:0000313" key="1">
    <source>
        <dbReference type="EMBL" id="KAJ8038298.1"/>
    </source>
</evidence>
<dbReference type="PANTHER" id="PTHR48312:SF1">
    <property type="entry name" value="SULFOTRANSFERASE"/>
    <property type="match status" value="1"/>
</dbReference>
<dbReference type="Gene3D" id="3.40.50.300">
    <property type="entry name" value="P-loop containing nucleotide triphosphate hydrolases"/>
    <property type="match status" value="1"/>
</dbReference>
<dbReference type="SUPFAM" id="SSF52540">
    <property type="entry name" value="P-loop containing nucleoside triphosphate hydrolases"/>
    <property type="match status" value="1"/>
</dbReference>
<dbReference type="EMBL" id="JAIZAY010000007">
    <property type="protein sequence ID" value="KAJ8038298.1"/>
    <property type="molecule type" value="Genomic_DNA"/>
</dbReference>
<dbReference type="Proteomes" id="UP001152320">
    <property type="component" value="Chromosome 7"/>
</dbReference>
<reference evidence="1" key="1">
    <citation type="submission" date="2021-10" db="EMBL/GenBank/DDBJ databases">
        <title>Tropical sea cucumber genome reveals ecological adaptation and Cuvierian tubules defense mechanism.</title>
        <authorList>
            <person name="Chen T."/>
        </authorList>
    </citation>
    <scope>NUCLEOTIDE SEQUENCE</scope>
    <source>
        <strain evidence="1">Nanhai2018</strain>
        <tissue evidence="1">Muscle</tissue>
    </source>
</reference>
<accession>A0A9Q1C326</accession>
<dbReference type="PANTHER" id="PTHR48312">
    <property type="match status" value="1"/>
</dbReference>
<name>A0A9Q1C326_HOLLE</name>
<keyword evidence="2" id="KW-1185">Reference proteome</keyword>
<evidence type="ECO:0008006" key="3">
    <source>
        <dbReference type="Google" id="ProtNLM"/>
    </source>
</evidence>
<organism evidence="1 2">
    <name type="scientific">Holothuria leucospilota</name>
    <name type="common">Black long sea cucumber</name>
    <name type="synonym">Mertensiothuria leucospilota</name>
    <dbReference type="NCBI Taxonomy" id="206669"/>
    <lineage>
        <taxon>Eukaryota</taxon>
        <taxon>Metazoa</taxon>
        <taxon>Echinodermata</taxon>
        <taxon>Eleutherozoa</taxon>
        <taxon>Echinozoa</taxon>
        <taxon>Holothuroidea</taxon>
        <taxon>Aspidochirotacea</taxon>
        <taxon>Aspidochirotida</taxon>
        <taxon>Holothuriidae</taxon>
        <taxon>Holothuria</taxon>
    </lineage>
</organism>
<protein>
    <recommendedName>
        <fullName evidence="3">Sulfotransferase</fullName>
    </recommendedName>
</protein>